<evidence type="ECO:0000313" key="4">
    <source>
        <dbReference type="Proteomes" id="UP000298663"/>
    </source>
</evidence>
<evidence type="ECO:0000256" key="2">
    <source>
        <dbReference type="SAM" id="SignalP"/>
    </source>
</evidence>
<dbReference type="InterPro" id="IPR036084">
    <property type="entry name" value="Ser_inhib-like_sf"/>
</dbReference>
<dbReference type="SUPFAM" id="SSF57567">
    <property type="entry name" value="Serine protease inhibitors"/>
    <property type="match status" value="1"/>
</dbReference>
<dbReference type="EMBL" id="AZBU02000003">
    <property type="protein sequence ID" value="TKR89838.1"/>
    <property type="molecule type" value="Genomic_DNA"/>
</dbReference>
<organism evidence="3 4">
    <name type="scientific">Steinernema carpocapsae</name>
    <name type="common">Entomopathogenic nematode</name>
    <dbReference type="NCBI Taxonomy" id="34508"/>
    <lineage>
        <taxon>Eukaryota</taxon>
        <taxon>Metazoa</taxon>
        <taxon>Ecdysozoa</taxon>
        <taxon>Nematoda</taxon>
        <taxon>Chromadorea</taxon>
        <taxon>Rhabditida</taxon>
        <taxon>Tylenchina</taxon>
        <taxon>Panagrolaimomorpha</taxon>
        <taxon>Strongyloidoidea</taxon>
        <taxon>Steinernematidae</taxon>
        <taxon>Steinernema</taxon>
    </lineage>
</organism>
<dbReference type="AlphaFoldDB" id="A0A4U5P1I9"/>
<protein>
    <recommendedName>
        <fullName evidence="5">TIL domain-containing protein</fullName>
    </recommendedName>
</protein>
<feature type="signal peptide" evidence="2">
    <location>
        <begin position="1"/>
        <end position="21"/>
    </location>
</feature>
<evidence type="ECO:0008006" key="5">
    <source>
        <dbReference type="Google" id="ProtNLM"/>
    </source>
</evidence>
<keyword evidence="1" id="KW-0646">Protease inhibitor</keyword>
<dbReference type="OrthoDB" id="5788972at2759"/>
<dbReference type="GO" id="GO:0004867">
    <property type="term" value="F:serine-type endopeptidase inhibitor activity"/>
    <property type="evidence" value="ECO:0007669"/>
    <property type="project" value="UniProtKB-KW"/>
</dbReference>
<dbReference type="Proteomes" id="UP000298663">
    <property type="component" value="Unassembled WGS sequence"/>
</dbReference>
<reference evidence="3 4" key="1">
    <citation type="journal article" date="2015" name="Genome Biol.">
        <title>Comparative genomics of Steinernema reveals deeply conserved gene regulatory networks.</title>
        <authorList>
            <person name="Dillman A.R."/>
            <person name="Macchietto M."/>
            <person name="Porter C.F."/>
            <person name="Rogers A."/>
            <person name="Williams B."/>
            <person name="Antoshechkin I."/>
            <person name="Lee M.M."/>
            <person name="Goodwin Z."/>
            <person name="Lu X."/>
            <person name="Lewis E.E."/>
            <person name="Goodrich-Blair H."/>
            <person name="Stock S.P."/>
            <person name="Adams B.J."/>
            <person name="Sternberg P.W."/>
            <person name="Mortazavi A."/>
        </authorList>
    </citation>
    <scope>NUCLEOTIDE SEQUENCE [LARGE SCALE GENOMIC DNA]</scope>
    <source>
        <strain evidence="3 4">ALL</strain>
    </source>
</reference>
<keyword evidence="2" id="KW-0732">Signal</keyword>
<reference evidence="3 4" key="2">
    <citation type="journal article" date="2019" name="G3 (Bethesda)">
        <title>Hybrid Assembly of the Genome of the Entomopathogenic Nematode Steinernema carpocapsae Identifies the X-Chromosome.</title>
        <authorList>
            <person name="Serra L."/>
            <person name="Macchietto M."/>
            <person name="Macias-Munoz A."/>
            <person name="McGill C.J."/>
            <person name="Rodriguez I.M."/>
            <person name="Rodriguez B."/>
            <person name="Murad R."/>
            <person name="Mortazavi A."/>
        </authorList>
    </citation>
    <scope>NUCLEOTIDE SEQUENCE [LARGE SCALE GENOMIC DNA]</scope>
    <source>
        <strain evidence="3 4">ALL</strain>
    </source>
</reference>
<evidence type="ECO:0000256" key="1">
    <source>
        <dbReference type="ARBA" id="ARBA00022900"/>
    </source>
</evidence>
<gene>
    <name evidence="3" type="ORF">L596_013880</name>
</gene>
<dbReference type="CDD" id="cd19941">
    <property type="entry name" value="TIL"/>
    <property type="match status" value="1"/>
</dbReference>
<evidence type="ECO:0000313" key="3">
    <source>
        <dbReference type="EMBL" id="TKR89838.1"/>
    </source>
</evidence>
<feature type="chain" id="PRO_5020498992" description="TIL domain-containing protein" evidence="2">
    <location>
        <begin position="22"/>
        <end position="124"/>
    </location>
</feature>
<proteinExistence type="predicted"/>
<dbReference type="Gene3D" id="2.10.25.10">
    <property type="entry name" value="Laminin"/>
    <property type="match status" value="1"/>
</dbReference>
<sequence length="124" mass="13532">MRVTDLSALFGLACIFVLASANTKTCEENEVFMECGICEGTCDNPIPQKCEAECKPAKCYCHYGDRFVRNDGKCIPLASCSSSEPNPCDDMVCPENEKCILDAVLCEKPPCPKLARCPVPQDTV</sequence>
<accession>A0A4U5P1I9</accession>
<keyword evidence="4" id="KW-1185">Reference proteome</keyword>
<comment type="caution">
    <text evidence="3">The sequence shown here is derived from an EMBL/GenBank/DDBJ whole genome shotgun (WGS) entry which is preliminary data.</text>
</comment>
<keyword evidence="1" id="KW-0722">Serine protease inhibitor</keyword>
<name>A0A4U5P1I9_STECR</name>